<reference evidence="2 3" key="1">
    <citation type="submission" date="2018-09" db="EMBL/GenBank/DDBJ databases">
        <authorList>
            <person name="Zhu H."/>
        </authorList>
    </citation>
    <scope>NUCLEOTIDE SEQUENCE [LARGE SCALE GENOMIC DNA]</scope>
    <source>
        <strain evidence="2 3">K2R01-6</strain>
    </source>
</reference>
<dbReference type="Proteomes" id="UP000286100">
    <property type="component" value="Unassembled WGS sequence"/>
</dbReference>
<dbReference type="Pfam" id="PF08818">
    <property type="entry name" value="DUF1801"/>
    <property type="match status" value="1"/>
</dbReference>
<dbReference type="InterPro" id="IPR014922">
    <property type="entry name" value="YdhG-like"/>
</dbReference>
<feature type="domain" description="YdhG-like" evidence="1">
    <location>
        <begin position="25"/>
        <end position="127"/>
    </location>
</feature>
<evidence type="ECO:0000313" key="3">
    <source>
        <dbReference type="Proteomes" id="UP000286100"/>
    </source>
</evidence>
<gene>
    <name evidence="2" type="ORF">D3876_05145</name>
</gene>
<evidence type="ECO:0000259" key="1">
    <source>
        <dbReference type="Pfam" id="PF08818"/>
    </source>
</evidence>
<dbReference type="OrthoDB" id="5951444at2"/>
<protein>
    <submittedName>
        <fullName evidence="2">DUF1801 domain-containing protein</fullName>
    </submittedName>
</protein>
<dbReference type="EMBL" id="QYUM01000002">
    <property type="protein sequence ID" value="RJF93688.1"/>
    <property type="molecule type" value="Genomic_DNA"/>
</dbReference>
<accession>A0A418WR16</accession>
<comment type="caution">
    <text evidence="2">The sequence shown here is derived from an EMBL/GenBank/DDBJ whole genome shotgun (WGS) entry which is preliminary data.</text>
</comment>
<keyword evidence="3" id="KW-1185">Reference proteome</keyword>
<dbReference type="RefSeq" id="WP_119760071.1">
    <property type="nucleotide sequence ID" value="NZ_QYUM01000002.1"/>
</dbReference>
<organism evidence="2 3">
    <name type="scientific">Sphingomonas cavernae</name>
    <dbReference type="NCBI Taxonomy" id="2320861"/>
    <lineage>
        <taxon>Bacteria</taxon>
        <taxon>Pseudomonadati</taxon>
        <taxon>Pseudomonadota</taxon>
        <taxon>Alphaproteobacteria</taxon>
        <taxon>Sphingomonadales</taxon>
        <taxon>Sphingomonadaceae</taxon>
        <taxon>Sphingomonas</taxon>
    </lineage>
</organism>
<sequence length="139" mass="15656">MAEIKTKATIASVAQFLGRVEPETKREDAKQIAAMMQRLSGYEPVMWGPSIVGFGSYHYRYDSGHEGDMARIGFSPRKDALTLYVVDSFDQYADLMARLGKYKTGKCCLYVKKLADIDLAVLEELIIASLACMDRKYPR</sequence>
<evidence type="ECO:0000313" key="2">
    <source>
        <dbReference type="EMBL" id="RJF93688.1"/>
    </source>
</evidence>
<dbReference type="AlphaFoldDB" id="A0A418WR16"/>
<proteinExistence type="predicted"/>
<name>A0A418WR16_9SPHN</name>